<feature type="compositionally biased region" description="Acidic residues" evidence="1">
    <location>
        <begin position="83"/>
        <end position="100"/>
    </location>
</feature>
<sequence length="292" mass="31832">MPPKSSTPVLKQATLSFSASKSSAATGKGGKKTSTITISREASASEPLQSKATSNAATKGKEVVKVDSSDEEVNLDDIVLPESDPESDVEEVEEDDEDDKDEFKAKTEAKPAQVVEKRQTRAAKAKAAVPEPKVLAAPAKAEPVEAKPVKKEEVLEGVESRPSLNVKDKAYNKISSDTKKKMDHAPPIHGKDLNRIDDILRVFDLSYEYGPCIGMSRLERWERAQTLGLNPPKDVSGDSPFQRLSARRQQQASTATSLRLTYTLVQVHDILMTKEGLTDPRYSQNVLAGFGI</sequence>
<keyword evidence="3" id="KW-1185">Reference proteome</keyword>
<dbReference type="OrthoDB" id="337486at2759"/>
<name>A0A8H5BA36_9AGAR</name>
<accession>A0A8H5BA36</accession>
<dbReference type="PANTHER" id="PTHR14303">
    <property type="entry name" value="DNA POLYMERASE DELTA SUBUNIT 4"/>
    <property type="match status" value="1"/>
</dbReference>
<feature type="compositionally biased region" description="Basic and acidic residues" evidence="1">
    <location>
        <begin position="59"/>
        <end position="68"/>
    </location>
</feature>
<organism evidence="2 3">
    <name type="scientific">Ephemerocybe angulata</name>
    <dbReference type="NCBI Taxonomy" id="980116"/>
    <lineage>
        <taxon>Eukaryota</taxon>
        <taxon>Fungi</taxon>
        <taxon>Dikarya</taxon>
        <taxon>Basidiomycota</taxon>
        <taxon>Agaricomycotina</taxon>
        <taxon>Agaricomycetes</taxon>
        <taxon>Agaricomycetidae</taxon>
        <taxon>Agaricales</taxon>
        <taxon>Agaricineae</taxon>
        <taxon>Psathyrellaceae</taxon>
        <taxon>Ephemerocybe</taxon>
    </lineage>
</organism>
<dbReference type="GO" id="GO:0006261">
    <property type="term" value="P:DNA-templated DNA replication"/>
    <property type="evidence" value="ECO:0007669"/>
    <property type="project" value="TreeGrafter"/>
</dbReference>
<evidence type="ECO:0000313" key="2">
    <source>
        <dbReference type="EMBL" id="KAF5319066.1"/>
    </source>
</evidence>
<feature type="compositionally biased region" description="Low complexity" evidence="1">
    <location>
        <begin position="18"/>
        <end position="39"/>
    </location>
</feature>
<gene>
    <name evidence="2" type="ORF">D9611_012676</name>
</gene>
<feature type="compositionally biased region" description="Polar residues" evidence="1">
    <location>
        <begin position="40"/>
        <end position="57"/>
    </location>
</feature>
<evidence type="ECO:0000256" key="1">
    <source>
        <dbReference type="SAM" id="MobiDB-lite"/>
    </source>
</evidence>
<protein>
    <recommendedName>
        <fullName evidence="4">DNA polymerase delta subunit 4</fullName>
    </recommendedName>
</protein>
<dbReference type="Pfam" id="PF04081">
    <property type="entry name" value="DNA_pol_delta_4"/>
    <property type="match status" value="1"/>
</dbReference>
<feature type="region of interest" description="Disordered" evidence="1">
    <location>
        <begin position="17"/>
        <end position="130"/>
    </location>
</feature>
<evidence type="ECO:0008006" key="4">
    <source>
        <dbReference type="Google" id="ProtNLM"/>
    </source>
</evidence>
<comment type="caution">
    <text evidence="2">The sequence shown here is derived from an EMBL/GenBank/DDBJ whole genome shotgun (WGS) entry which is preliminary data.</text>
</comment>
<dbReference type="GO" id="GO:0043625">
    <property type="term" value="C:delta DNA polymerase complex"/>
    <property type="evidence" value="ECO:0007669"/>
    <property type="project" value="TreeGrafter"/>
</dbReference>
<dbReference type="InterPro" id="IPR007218">
    <property type="entry name" value="DNA_pol_delta_4"/>
</dbReference>
<proteinExistence type="predicted"/>
<dbReference type="AlphaFoldDB" id="A0A8H5BA36"/>
<dbReference type="GO" id="GO:0003887">
    <property type="term" value="F:DNA-directed DNA polymerase activity"/>
    <property type="evidence" value="ECO:0007669"/>
    <property type="project" value="TreeGrafter"/>
</dbReference>
<dbReference type="GO" id="GO:0000731">
    <property type="term" value="P:DNA synthesis involved in DNA repair"/>
    <property type="evidence" value="ECO:0007669"/>
    <property type="project" value="InterPro"/>
</dbReference>
<feature type="compositionally biased region" description="Basic and acidic residues" evidence="1">
    <location>
        <begin position="101"/>
        <end position="119"/>
    </location>
</feature>
<dbReference type="PANTHER" id="PTHR14303:SF0">
    <property type="entry name" value="DNA POLYMERASE DELTA SUBUNIT 4"/>
    <property type="match status" value="1"/>
</dbReference>
<dbReference type="Proteomes" id="UP000541558">
    <property type="component" value="Unassembled WGS sequence"/>
</dbReference>
<reference evidence="2 3" key="1">
    <citation type="journal article" date="2020" name="ISME J.">
        <title>Uncovering the hidden diversity of litter-decomposition mechanisms in mushroom-forming fungi.</title>
        <authorList>
            <person name="Floudas D."/>
            <person name="Bentzer J."/>
            <person name="Ahren D."/>
            <person name="Johansson T."/>
            <person name="Persson P."/>
            <person name="Tunlid A."/>
        </authorList>
    </citation>
    <scope>NUCLEOTIDE SEQUENCE [LARGE SCALE GENOMIC DNA]</scope>
    <source>
        <strain evidence="2 3">CBS 175.51</strain>
    </source>
</reference>
<dbReference type="EMBL" id="JAACJK010000175">
    <property type="protein sequence ID" value="KAF5319066.1"/>
    <property type="molecule type" value="Genomic_DNA"/>
</dbReference>
<evidence type="ECO:0000313" key="3">
    <source>
        <dbReference type="Proteomes" id="UP000541558"/>
    </source>
</evidence>